<evidence type="ECO:0000313" key="5">
    <source>
        <dbReference type="Proteomes" id="UP000659654"/>
    </source>
</evidence>
<accession>A0A1I7SEH1</accession>
<dbReference type="Proteomes" id="UP000659654">
    <property type="component" value="Unassembled WGS sequence"/>
</dbReference>
<sequence>MKFLLYFLLTVFVVSRKNREFEYYGRITCENGESCLGRDCKVEFHVLKGGDWTEREDACSIRTTYNDSRYHIRCYADYDMSYDFYLKFAGQCHDDRSWSEKRIRIRKITTPVVYTGDVDIEKTKRFIDDL</sequence>
<dbReference type="EMBL" id="CAJFDI010000003">
    <property type="protein sequence ID" value="CAD5219035.1"/>
    <property type="molecule type" value="Genomic_DNA"/>
</dbReference>
<reference evidence="3" key="2">
    <citation type="submission" date="2020-08" db="EMBL/GenBank/DDBJ databases">
        <authorList>
            <person name="Kikuchi T."/>
        </authorList>
    </citation>
    <scope>NUCLEOTIDE SEQUENCE</scope>
    <source>
        <strain evidence="2">Ka4C1</strain>
    </source>
</reference>
<dbReference type="AlphaFoldDB" id="A0A1I7SEH1"/>
<dbReference type="Proteomes" id="UP000095284">
    <property type="component" value="Unplaced"/>
</dbReference>
<dbReference type="EMBL" id="CAJFCV020000003">
    <property type="protein sequence ID" value="CAG9103921.1"/>
    <property type="molecule type" value="Genomic_DNA"/>
</dbReference>
<evidence type="ECO:0000313" key="6">
    <source>
        <dbReference type="WBParaSite" id="BXY_1143000.1"/>
    </source>
</evidence>
<evidence type="ECO:0000313" key="2">
    <source>
        <dbReference type="EMBL" id="CAD5219035.1"/>
    </source>
</evidence>
<dbReference type="Proteomes" id="UP000582659">
    <property type="component" value="Unassembled WGS sequence"/>
</dbReference>
<dbReference type="OrthoDB" id="10534208at2759"/>
<evidence type="ECO:0000313" key="4">
    <source>
        <dbReference type="Proteomes" id="UP000095284"/>
    </source>
</evidence>
<dbReference type="WBParaSite" id="BXY_1143000.1">
    <property type="protein sequence ID" value="BXY_1143000.1"/>
    <property type="gene ID" value="BXY_1143000"/>
</dbReference>
<keyword evidence="5" id="KW-1185">Reference proteome</keyword>
<evidence type="ECO:0000313" key="3">
    <source>
        <dbReference type="EMBL" id="CAG9103921.1"/>
    </source>
</evidence>
<reference evidence="6" key="1">
    <citation type="submission" date="2016-11" db="UniProtKB">
        <authorList>
            <consortium name="WormBaseParasite"/>
        </authorList>
    </citation>
    <scope>IDENTIFICATION</scope>
</reference>
<feature type="signal peptide" evidence="1">
    <location>
        <begin position="1"/>
        <end position="15"/>
    </location>
</feature>
<protein>
    <submittedName>
        <fullName evidence="2">(pine wood nematode) hypothetical protein</fullName>
    </submittedName>
</protein>
<keyword evidence="1" id="KW-0732">Signal</keyword>
<proteinExistence type="predicted"/>
<evidence type="ECO:0000256" key="1">
    <source>
        <dbReference type="SAM" id="SignalP"/>
    </source>
</evidence>
<organism evidence="4 6">
    <name type="scientific">Bursaphelenchus xylophilus</name>
    <name type="common">Pinewood nematode worm</name>
    <name type="synonym">Aphelenchoides xylophilus</name>
    <dbReference type="NCBI Taxonomy" id="6326"/>
    <lineage>
        <taxon>Eukaryota</taxon>
        <taxon>Metazoa</taxon>
        <taxon>Ecdysozoa</taxon>
        <taxon>Nematoda</taxon>
        <taxon>Chromadorea</taxon>
        <taxon>Rhabditida</taxon>
        <taxon>Tylenchina</taxon>
        <taxon>Tylenchomorpha</taxon>
        <taxon>Aphelenchoidea</taxon>
        <taxon>Aphelenchoididae</taxon>
        <taxon>Bursaphelenchus</taxon>
    </lineage>
</organism>
<feature type="chain" id="PRO_5036308774" evidence="1">
    <location>
        <begin position="16"/>
        <end position="130"/>
    </location>
</feature>
<gene>
    <name evidence="2" type="ORF">BXYJ_LOCUS5477</name>
</gene>
<name>A0A1I7SEH1_BURXY</name>